<dbReference type="PROSITE" id="PS50893">
    <property type="entry name" value="ABC_TRANSPORTER_2"/>
    <property type="match status" value="1"/>
</dbReference>
<dbReference type="CDD" id="cd07346">
    <property type="entry name" value="ABC_6TM_exporters"/>
    <property type="match status" value="1"/>
</dbReference>
<dbReference type="GO" id="GO:0005524">
    <property type="term" value="F:ATP binding"/>
    <property type="evidence" value="ECO:0007669"/>
    <property type="project" value="UniProtKB-KW"/>
</dbReference>
<keyword evidence="7 9" id="KW-1133">Transmembrane helix</keyword>
<dbReference type="InterPro" id="IPR036640">
    <property type="entry name" value="ABC1_TM_sf"/>
</dbReference>
<comment type="subcellular location">
    <subcellularLocation>
        <location evidence="1">Cell membrane</location>
        <topology evidence="1">Multi-pass membrane protein</topology>
    </subcellularLocation>
</comment>
<feature type="transmembrane region" description="Helical" evidence="9">
    <location>
        <begin position="16"/>
        <end position="35"/>
    </location>
</feature>
<keyword evidence="8 9" id="KW-0472">Membrane</keyword>
<dbReference type="PATRIC" id="fig|1128398.3.peg.833"/>
<dbReference type="FunFam" id="3.40.50.300:FF:000221">
    <property type="entry name" value="Multidrug ABC transporter ATP-binding protein"/>
    <property type="match status" value="1"/>
</dbReference>
<keyword evidence="6 12" id="KW-0067">ATP-binding</keyword>
<evidence type="ECO:0000313" key="12">
    <source>
        <dbReference type="EMBL" id="AFS77857.1"/>
    </source>
</evidence>
<dbReference type="Pfam" id="PF00005">
    <property type="entry name" value="ABC_tran"/>
    <property type="match status" value="1"/>
</dbReference>
<dbReference type="PANTHER" id="PTHR43394">
    <property type="entry name" value="ATP-DEPENDENT PERMEASE MDL1, MITOCHONDRIAL"/>
    <property type="match status" value="1"/>
</dbReference>
<reference evidence="12 13" key="1">
    <citation type="journal article" date="2012" name="PLoS ONE">
        <title>The purine-utilizing bacterium Clostridium acidurici 9a: a genome-guided metabolic reconsideration.</title>
        <authorList>
            <person name="Hartwich K."/>
            <person name="Poehlein A."/>
            <person name="Daniel R."/>
        </authorList>
    </citation>
    <scope>NUCLEOTIDE SEQUENCE [LARGE SCALE GENOMIC DNA]</scope>
    <source>
        <strain evidence="13">ATCC 7906 / DSM 604 / BCRC 14475 / CIP 104303 / KCTC 5404 / NCIMB 10678 / 9a</strain>
    </source>
</reference>
<dbReference type="PROSITE" id="PS50929">
    <property type="entry name" value="ABC_TM1F"/>
    <property type="match status" value="1"/>
</dbReference>
<dbReference type="Pfam" id="PF00664">
    <property type="entry name" value="ABC_membrane"/>
    <property type="match status" value="1"/>
</dbReference>
<sequence>MNNIKKFLKIIFKGNKLIGCLSFGIMLIICILDLLTPQLTKMILDDAIKLGEKSLLMNLIIIYAVISIISALSDIVLGYINSIMQKRALVNLKIKLLRRIGNLSGDYYTNVKTGNILSIIENDISTLKNFGADILFSLIIESITALIALIFLIRMEFDLLLMIIVLQILIGFSQSKFAEVILNKTREVRKDEGNISGIVQEYISNIINIVLSKSNFMFFQNYINKEKELIKKSINLNITVSSNIAISSILNRLITICIYGYGGLKVIKGQMTIGELIAFQQYANRLIGPCMKIIRSNAQIQQSIVSMNRIFSIIEEPITINQNNKGKKYVDSFNGDISFNEVSFFYEKNTKVIDNINIRFEKGKVTALVGSSGCGKSTIVKLLFRLWDVDDGNIFIDNISLKNYNLKYIRKNISIVTQDLFLFDDTVLNNLTLGNKNICKERVIDICKRVGIYNLILNLSDGFNTRVGENGIKLSGGQKQRISIARTLLSNPKIVVFDEATSALDNISQKHILENIREYLMDKTTIIIAHRLSTIKDADNIYVLDKGKVIEEGNHEELIENEGYYYNLLNEQCLETSLG</sequence>
<dbReference type="GO" id="GO:0015421">
    <property type="term" value="F:ABC-type oligopeptide transporter activity"/>
    <property type="evidence" value="ECO:0007669"/>
    <property type="project" value="TreeGrafter"/>
</dbReference>
<evidence type="ECO:0000256" key="6">
    <source>
        <dbReference type="ARBA" id="ARBA00022840"/>
    </source>
</evidence>
<dbReference type="Proteomes" id="UP000006094">
    <property type="component" value="Chromosome"/>
</dbReference>
<feature type="transmembrane region" description="Helical" evidence="9">
    <location>
        <begin position="134"/>
        <end position="153"/>
    </location>
</feature>
<feature type="transmembrane region" description="Helical" evidence="9">
    <location>
        <begin position="55"/>
        <end position="80"/>
    </location>
</feature>
<dbReference type="InterPro" id="IPR011527">
    <property type="entry name" value="ABC1_TM_dom"/>
</dbReference>
<evidence type="ECO:0000256" key="1">
    <source>
        <dbReference type="ARBA" id="ARBA00004651"/>
    </source>
</evidence>
<feature type="domain" description="ABC transmembrane type-1" evidence="11">
    <location>
        <begin position="21"/>
        <end position="302"/>
    </location>
</feature>
<dbReference type="InterPro" id="IPR017871">
    <property type="entry name" value="ABC_transporter-like_CS"/>
</dbReference>
<evidence type="ECO:0000256" key="4">
    <source>
        <dbReference type="ARBA" id="ARBA00022692"/>
    </source>
</evidence>
<dbReference type="SMART" id="SM00382">
    <property type="entry name" value="AAA"/>
    <property type="match status" value="1"/>
</dbReference>
<dbReference type="InterPro" id="IPR003593">
    <property type="entry name" value="AAA+_ATPase"/>
</dbReference>
<organism evidence="12 13">
    <name type="scientific">Gottschalkia acidurici (strain ATCC 7906 / DSM 604 / BCRC 14475 / CIP 104303 / KCTC 5404 / NCIMB 10678 / 9a)</name>
    <name type="common">Clostridium acidurici</name>
    <dbReference type="NCBI Taxonomy" id="1128398"/>
    <lineage>
        <taxon>Bacteria</taxon>
        <taxon>Bacillati</taxon>
        <taxon>Bacillota</taxon>
        <taxon>Tissierellia</taxon>
        <taxon>Tissierellales</taxon>
        <taxon>Gottschalkiaceae</taxon>
        <taxon>Gottschalkia</taxon>
    </lineage>
</organism>
<proteinExistence type="predicted"/>
<keyword evidence="13" id="KW-1185">Reference proteome</keyword>
<keyword evidence="2" id="KW-0813">Transport</keyword>
<dbReference type="STRING" id="1128398.Curi_c07840"/>
<accession>K0AYL1</accession>
<evidence type="ECO:0000259" key="11">
    <source>
        <dbReference type="PROSITE" id="PS50929"/>
    </source>
</evidence>
<evidence type="ECO:0000256" key="8">
    <source>
        <dbReference type="ARBA" id="ARBA00023136"/>
    </source>
</evidence>
<dbReference type="RefSeq" id="WP_014966994.1">
    <property type="nucleotide sequence ID" value="NC_018664.1"/>
</dbReference>
<dbReference type="PROSITE" id="PS00211">
    <property type="entry name" value="ABC_TRANSPORTER_1"/>
    <property type="match status" value="1"/>
</dbReference>
<dbReference type="GO" id="GO:0016887">
    <property type="term" value="F:ATP hydrolysis activity"/>
    <property type="evidence" value="ECO:0007669"/>
    <property type="project" value="InterPro"/>
</dbReference>
<dbReference type="SUPFAM" id="SSF90123">
    <property type="entry name" value="ABC transporter transmembrane region"/>
    <property type="match status" value="1"/>
</dbReference>
<evidence type="ECO:0000256" key="7">
    <source>
        <dbReference type="ARBA" id="ARBA00022989"/>
    </source>
</evidence>
<protein>
    <submittedName>
        <fullName evidence="12">ABC transporter ATP-binding protein</fullName>
    </submittedName>
</protein>
<keyword evidence="5" id="KW-0547">Nucleotide-binding</keyword>
<dbReference type="SUPFAM" id="SSF52540">
    <property type="entry name" value="P-loop containing nucleoside triphosphate hydrolases"/>
    <property type="match status" value="1"/>
</dbReference>
<dbReference type="GO" id="GO:0005886">
    <property type="term" value="C:plasma membrane"/>
    <property type="evidence" value="ECO:0007669"/>
    <property type="project" value="UniProtKB-SubCell"/>
</dbReference>
<evidence type="ECO:0000256" key="9">
    <source>
        <dbReference type="SAM" id="Phobius"/>
    </source>
</evidence>
<feature type="domain" description="ABC transporter" evidence="10">
    <location>
        <begin position="337"/>
        <end position="571"/>
    </location>
</feature>
<keyword evidence="4 9" id="KW-0812">Transmembrane</keyword>
<evidence type="ECO:0000256" key="5">
    <source>
        <dbReference type="ARBA" id="ARBA00022741"/>
    </source>
</evidence>
<dbReference type="Gene3D" id="1.20.1560.10">
    <property type="entry name" value="ABC transporter type 1, transmembrane domain"/>
    <property type="match status" value="1"/>
</dbReference>
<dbReference type="HOGENOM" id="CLU_000604_84_4_9"/>
<dbReference type="PANTHER" id="PTHR43394:SF1">
    <property type="entry name" value="ATP-BINDING CASSETTE SUB-FAMILY B MEMBER 10, MITOCHONDRIAL"/>
    <property type="match status" value="1"/>
</dbReference>
<name>K0AYL1_GOTA9</name>
<dbReference type="InterPro" id="IPR003439">
    <property type="entry name" value="ABC_transporter-like_ATP-bd"/>
</dbReference>
<gene>
    <name evidence="12" type="ordered locus">Curi_c07840</name>
</gene>
<evidence type="ECO:0000259" key="10">
    <source>
        <dbReference type="PROSITE" id="PS50893"/>
    </source>
</evidence>
<dbReference type="KEGG" id="cad:Curi_c07840"/>
<evidence type="ECO:0000256" key="2">
    <source>
        <dbReference type="ARBA" id="ARBA00022448"/>
    </source>
</evidence>
<dbReference type="InterPro" id="IPR027417">
    <property type="entry name" value="P-loop_NTPase"/>
</dbReference>
<dbReference type="EMBL" id="CP003326">
    <property type="protein sequence ID" value="AFS77857.1"/>
    <property type="molecule type" value="Genomic_DNA"/>
</dbReference>
<dbReference type="AlphaFoldDB" id="K0AYL1"/>
<dbReference type="Gene3D" id="3.40.50.300">
    <property type="entry name" value="P-loop containing nucleotide triphosphate hydrolases"/>
    <property type="match status" value="1"/>
</dbReference>
<dbReference type="InterPro" id="IPR039421">
    <property type="entry name" value="Type_1_exporter"/>
</dbReference>
<keyword evidence="3" id="KW-1003">Cell membrane</keyword>
<evidence type="ECO:0000313" key="13">
    <source>
        <dbReference type="Proteomes" id="UP000006094"/>
    </source>
</evidence>
<evidence type="ECO:0000256" key="3">
    <source>
        <dbReference type="ARBA" id="ARBA00022475"/>
    </source>
</evidence>
<dbReference type="eggNOG" id="COG1132">
    <property type="taxonomic scope" value="Bacteria"/>
</dbReference>